<dbReference type="InterPro" id="IPR002716">
    <property type="entry name" value="PIN_dom"/>
</dbReference>
<evidence type="ECO:0000313" key="4">
    <source>
        <dbReference type="EMBL" id="WNL20160.1"/>
    </source>
</evidence>
<dbReference type="EMBL" id="CP134845">
    <property type="protein sequence ID" value="WNL13959.1"/>
    <property type="molecule type" value="Genomic_DNA"/>
</dbReference>
<dbReference type="InterPro" id="IPR029060">
    <property type="entry name" value="PIN-like_dom_sf"/>
</dbReference>
<sequence length="135" mass="16021">MIYLDTNILVYAFCKNVDDEIQKQKAQEILKESIISKQLVLSEISLYEFAFICKKLEEELEVINDNIDFLSRYIKNKKIYSEVLQFIKKEKSYKQSFDSYHIVFANSFKCNKLVTFDKGFKNFIKSSKTNIEIIQ</sequence>
<accession>A0AA96D793</accession>
<dbReference type="EMBL" id="CP134851">
    <property type="protein sequence ID" value="WNL23661.1"/>
    <property type="molecule type" value="Genomic_DNA"/>
</dbReference>
<proteinExistence type="predicted"/>
<evidence type="ECO:0000259" key="1">
    <source>
        <dbReference type="Pfam" id="PF01850"/>
    </source>
</evidence>
<name>A0AA96D793_9BACT</name>
<gene>
    <name evidence="3" type="ORF">RJG51_07925</name>
    <name evidence="2" type="ORF">RJG52_00900</name>
    <name evidence="4" type="ORF">RJG53_05355</name>
    <name evidence="6" type="ORF">RJG55_00905</name>
    <name evidence="5" type="ORF">RJG56_05205</name>
    <name evidence="7" type="ORF">RJG57_10415</name>
</gene>
<evidence type="ECO:0000313" key="3">
    <source>
        <dbReference type="EMBL" id="WNL13959.1"/>
    </source>
</evidence>
<feature type="domain" description="PIN" evidence="1">
    <location>
        <begin position="2"/>
        <end position="122"/>
    </location>
</feature>
<reference evidence="2" key="2">
    <citation type="submission" date="2023-09" db="EMBL/GenBank/DDBJ databases">
        <title>Characterization of Arcobacter Isolates from Retail Chicken Sold in Supermarkets in Tbilisi, Georgia.</title>
        <authorList>
            <person name="Matthias R."/>
            <person name="Zautner A.E."/>
        </authorList>
    </citation>
    <scope>NUCLEOTIDE SEQUENCE</scope>
    <source>
        <strain evidence="3">LEO 108</strain>
        <strain evidence="2">LEO 109</strain>
    </source>
</reference>
<dbReference type="EMBL" id="CP134849">
    <property type="protein sequence ID" value="WNL20160.1"/>
    <property type="molecule type" value="Genomic_DNA"/>
</dbReference>
<dbReference type="Gene3D" id="3.40.50.1010">
    <property type="entry name" value="5'-nuclease"/>
    <property type="match status" value="1"/>
</dbReference>
<dbReference type="EMBL" id="CP134852">
    <property type="protein sequence ID" value="WNL25447.1"/>
    <property type="molecule type" value="Genomic_DNA"/>
</dbReference>
<organism evidence="5">
    <name type="scientific">Arcobacter sp. AZ-2023</name>
    <dbReference type="NCBI Taxonomy" id="3074453"/>
    <lineage>
        <taxon>Bacteria</taxon>
        <taxon>Pseudomonadati</taxon>
        <taxon>Campylobacterota</taxon>
        <taxon>Epsilonproteobacteria</taxon>
        <taxon>Campylobacterales</taxon>
        <taxon>Arcobacteraceae</taxon>
        <taxon>Arcobacter</taxon>
    </lineage>
</organism>
<dbReference type="AlphaFoldDB" id="A0AA96D793"/>
<dbReference type="CDD" id="cd09854">
    <property type="entry name" value="PIN_VapC-like"/>
    <property type="match status" value="1"/>
</dbReference>
<dbReference type="Pfam" id="PF01850">
    <property type="entry name" value="PIN"/>
    <property type="match status" value="1"/>
</dbReference>
<dbReference type="SUPFAM" id="SSF88723">
    <property type="entry name" value="PIN domain-like"/>
    <property type="match status" value="1"/>
</dbReference>
<reference evidence="5" key="1">
    <citation type="submission" date="2023-09" db="EMBL/GenBank/DDBJ databases">
        <title>Arcobacter tbilisiensis sp. nov. isolated from chicken meat in Tbilisi, Georgia.</title>
        <authorList>
            <person name="Matthias R."/>
            <person name="Zautner A.E."/>
        </authorList>
    </citation>
    <scope>NUCLEOTIDE SEQUENCE</scope>
    <source>
        <strain evidence="7">LEO 70</strain>
        <strain evidence="6">LEO 74</strain>
        <strain evidence="5">LEO 79</strain>
        <strain evidence="4">LEO 99</strain>
    </source>
</reference>
<evidence type="ECO:0000313" key="5">
    <source>
        <dbReference type="EMBL" id="WNL22302.1"/>
    </source>
</evidence>
<protein>
    <submittedName>
        <fullName evidence="5">Type II toxin-antitoxin system VapC family toxin</fullName>
    </submittedName>
</protein>
<evidence type="ECO:0000313" key="6">
    <source>
        <dbReference type="EMBL" id="WNL23661.1"/>
    </source>
</evidence>
<dbReference type="EMBL" id="CP134844">
    <property type="protein sequence ID" value="WNL12642.1"/>
    <property type="molecule type" value="Genomic_DNA"/>
</dbReference>
<evidence type="ECO:0000313" key="7">
    <source>
        <dbReference type="EMBL" id="WNL25447.1"/>
    </source>
</evidence>
<dbReference type="EMBL" id="CP134850">
    <property type="protein sequence ID" value="WNL22302.1"/>
    <property type="molecule type" value="Genomic_DNA"/>
</dbReference>
<evidence type="ECO:0000313" key="2">
    <source>
        <dbReference type="EMBL" id="WNL12642.1"/>
    </source>
</evidence>